<dbReference type="CDD" id="cd01714">
    <property type="entry name" value="ETF_beta"/>
    <property type="match status" value="1"/>
</dbReference>
<dbReference type="AlphaFoldDB" id="A0A841R8N1"/>
<dbReference type="GO" id="GO:0009055">
    <property type="term" value="F:electron transfer activity"/>
    <property type="evidence" value="ECO:0007669"/>
    <property type="project" value="InterPro"/>
</dbReference>
<comment type="similarity">
    <text evidence="1">Belongs to the ETF beta-subunit/FixA family.</text>
</comment>
<dbReference type="Gene3D" id="3.40.50.620">
    <property type="entry name" value="HUPs"/>
    <property type="match status" value="1"/>
</dbReference>
<keyword evidence="2" id="KW-0813">Transport</keyword>
<dbReference type="InterPro" id="IPR014729">
    <property type="entry name" value="Rossmann-like_a/b/a_fold"/>
</dbReference>
<evidence type="ECO:0000313" key="5">
    <source>
        <dbReference type="EMBL" id="MBB6479537.1"/>
    </source>
</evidence>
<gene>
    <name evidence="5" type="ORF">HNR50_001195</name>
</gene>
<comment type="caution">
    <text evidence="5">The sequence shown here is derived from an EMBL/GenBank/DDBJ whole genome shotgun (WGS) entry which is preliminary data.</text>
</comment>
<dbReference type="InterPro" id="IPR014730">
    <property type="entry name" value="ETF_a/b_N"/>
</dbReference>
<dbReference type="InterPro" id="IPR000049">
    <property type="entry name" value="ET-Flavoprotein_bsu_CS"/>
</dbReference>
<dbReference type="Pfam" id="PF01012">
    <property type="entry name" value="ETF"/>
    <property type="match status" value="1"/>
</dbReference>
<evidence type="ECO:0000256" key="3">
    <source>
        <dbReference type="ARBA" id="ARBA00040635"/>
    </source>
</evidence>
<keyword evidence="2" id="KW-0249">Electron transport</keyword>
<keyword evidence="6" id="KW-1185">Reference proteome</keyword>
<dbReference type="SMART" id="SM00893">
    <property type="entry name" value="ETF"/>
    <property type="match status" value="1"/>
</dbReference>
<dbReference type="SUPFAM" id="SSF52402">
    <property type="entry name" value="Adenine nucleotide alpha hydrolases-like"/>
    <property type="match status" value="1"/>
</dbReference>
<accession>A0A841R8N1</accession>
<reference evidence="5 6" key="1">
    <citation type="submission" date="2020-08" db="EMBL/GenBank/DDBJ databases">
        <title>Genomic Encyclopedia of Type Strains, Phase IV (KMG-IV): sequencing the most valuable type-strain genomes for metagenomic binning, comparative biology and taxonomic classification.</title>
        <authorList>
            <person name="Goeker M."/>
        </authorList>
    </citation>
    <scope>NUCLEOTIDE SEQUENCE [LARGE SCALE GENOMIC DNA]</scope>
    <source>
        <strain evidence="5 6">DSM 2461</strain>
    </source>
</reference>
<dbReference type="RefSeq" id="WP_184744856.1">
    <property type="nucleotide sequence ID" value="NZ_JACHGJ010000002.1"/>
</dbReference>
<proteinExistence type="inferred from homology"/>
<dbReference type="Proteomes" id="UP000587760">
    <property type="component" value="Unassembled WGS sequence"/>
</dbReference>
<feature type="domain" description="Electron transfer flavoprotein alpha/beta-subunit N-terminal" evidence="4">
    <location>
        <begin position="26"/>
        <end position="223"/>
    </location>
</feature>
<dbReference type="EMBL" id="JACHGJ010000002">
    <property type="protein sequence ID" value="MBB6479537.1"/>
    <property type="molecule type" value="Genomic_DNA"/>
</dbReference>
<dbReference type="InterPro" id="IPR033948">
    <property type="entry name" value="ETF_beta_N"/>
</dbReference>
<sequence>MGLNLVVLVKQVPDTQNVTGEAMKEDGTVNRGALPAIFNPEDLYALEAALRVKESVPGSKVHVLTMGPPSAEQVLKESLYRGADSVALITDRKFAGADTLATSYALKCAIEKTGKYDIVFCGRQAIDGDTAQVGPQTAEKLGINQITCVDHIEQIDDDSLIARRSIEGGYEIVKSSYPVLVTMTDEGHVPRTSSAIKVMTYKNKKAGDPEIPLWSIEHIGADFEACGLKGSPTKVKQIESVVLKAQELQMIENSDEGLNNLMHSLITDHTLG</sequence>
<evidence type="ECO:0000256" key="2">
    <source>
        <dbReference type="ARBA" id="ARBA00022982"/>
    </source>
</evidence>
<evidence type="ECO:0000259" key="4">
    <source>
        <dbReference type="SMART" id="SM00893"/>
    </source>
</evidence>
<dbReference type="InterPro" id="IPR012255">
    <property type="entry name" value="ETF_b"/>
</dbReference>
<protein>
    <recommendedName>
        <fullName evidence="3">Protein FixA</fullName>
    </recommendedName>
</protein>
<dbReference type="PROSITE" id="PS01065">
    <property type="entry name" value="ETF_BETA"/>
    <property type="match status" value="1"/>
</dbReference>
<evidence type="ECO:0000313" key="6">
    <source>
        <dbReference type="Proteomes" id="UP000587760"/>
    </source>
</evidence>
<dbReference type="PANTHER" id="PTHR21294:SF17">
    <property type="entry name" value="PROTEIN FIXA"/>
    <property type="match status" value="1"/>
</dbReference>
<dbReference type="PANTHER" id="PTHR21294">
    <property type="entry name" value="ELECTRON TRANSFER FLAVOPROTEIN BETA-SUBUNIT"/>
    <property type="match status" value="1"/>
</dbReference>
<organism evidence="5 6">
    <name type="scientific">Spirochaeta isovalerica</name>
    <dbReference type="NCBI Taxonomy" id="150"/>
    <lineage>
        <taxon>Bacteria</taxon>
        <taxon>Pseudomonadati</taxon>
        <taxon>Spirochaetota</taxon>
        <taxon>Spirochaetia</taxon>
        <taxon>Spirochaetales</taxon>
        <taxon>Spirochaetaceae</taxon>
        <taxon>Spirochaeta</taxon>
    </lineage>
</organism>
<dbReference type="PIRSF" id="PIRSF000090">
    <property type="entry name" value="Beta-ETF"/>
    <property type="match status" value="1"/>
</dbReference>
<evidence type="ECO:0000256" key="1">
    <source>
        <dbReference type="ARBA" id="ARBA00007557"/>
    </source>
</evidence>
<name>A0A841R8N1_9SPIO</name>